<proteinExistence type="inferred from homology"/>
<dbReference type="RefSeq" id="WP_406856774.1">
    <property type="nucleotide sequence ID" value="NZ_CP157484.1"/>
</dbReference>
<evidence type="ECO:0000313" key="10">
    <source>
        <dbReference type="EMBL" id="XBO39922.1"/>
    </source>
</evidence>
<accession>A0AAU7JHP5</accession>
<evidence type="ECO:0000256" key="5">
    <source>
        <dbReference type="ARBA" id="ARBA00022692"/>
    </source>
</evidence>
<evidence type="ECO:0000256" key="1">
    <source>
        <dbReference type="ARBA" id="ARBA00004429"/>
    </source>
</evidence>
<dbReference type="GO" id="GO:0070778">
    <property type="term" value="P:L-aspartate transmembrane transport"/>
    <property type="evidence" value="ECO:0007669"/>
    <property type="project" value="TreeGrafter"/>
</dbReference>
<protein>
    <recommendedName>
        <fullName evidence="9">C4-dicarboxylate transport protein</fullName>
    </recommendedName>
</protein>
<evidence type="ECO:0000256" key="6">
    <source>
        <dbReference type="ARBA" id="ARBA00022847"/>
    </source>
</evidence>
<gene>
    <name evidence="9" type="primary">dctA</name>
    <name evidence="10" type="ORF">ABEG18_03835</name>
</gene>
<feature type="transmembrane region" description="Helical" evidence="9">
    <location>
        <begin position="57"/>
        <end position="82"/>
    </location>
</feature>
<evidence type="ECO:0000256" key="8">
    <source>
        <dbReference type="ARBA" id="ARBA00023136"/>
    </source>
</evidence>
<evidence type="ECO:0000256" key="7">
    <source>
        <dbReference type="ARBA" id="ARBA00022989"/>
    </source>
</evidence>
<name>A0AAU7JHP5_9HYPH</name>
<keyword evidence="6 9" id="KW-0769">Symport</keyword>
<comment type="function">
    <text evidence="9">Responsible for the transport of dicarboxylates such as succinate, fumarate, and malate across the membrane.</text>
</comment>
<feature type="transmembrane region" description="Helical" evidence="9">
    <location>
        <begin position="25"/>
        <end position="45"/>
    </location>
</feature>
<evidence type="ECO:0000256" key="9">
    <source>
        <dbReference type="HAMAP-Rule" id="MF_01300"/>
    </source>
</evidence>
<dbReference type="InterPro" id="IPR018107">
    <property type="entry name" value="Na-dicarboxylate_symporter_CS"/>
</dbReference>
<feature type="transmembrane region" description="Helical" evidence="9">
    <location>
        <begin position="94"/>
        <end position="113"/>
    </location>
</feature>
<dbReference type="HAMAP" id="MF_01300">
    <property type="entry name" value="C4_dicarb_transport"/>
    <property type="match status" value="1"/>
</dbReference>
<keyword evidence="7 9" id="KW-1133">Transmembrane helix</keyword>
<dbReference type="SUPFAM" id="SSF118215">
    <property type="entry name" value="Proton glutamate symport protein"/>
    <property type="match status" value="1"/>
</dbReference>
<dbReference type="PANTHER" id="PTHR42865">
    <property type="entry name" value="PROTON/GLUTAMATE-ASPARTATE SYMPORTER"/>
    <property type="match status" value="1"/>
</dbReference>
<dbReference type="InterPro" id="IPR001991">
    <property type="entry name" value="Na-dicarboxylate_symporter"/>
</dbReference>
<dbReference type="InterPro" id="IPR036458">
    <property type="entry name" value="Na:dicarbo_symporter_sf"/>
</dbReference>
<dbReference type="GO" id="GO:0015366">
    <property type="term" value="F:malate:proton symporter activity"/>
    <property type="evidence" value="ECO:0007669"/>
    <property type="project" value="TreeGrafter"/>
</dbReference>
<dbReference type="EMBL" id="CP157484">
    <property type="protein sequence ID" value="XBO39922.1"/>
    <property type="molecule type" value="Genomic_DNA"/>
</dbReference>
<evidence type="ECO:0000256" key="4">
    <source>
        <dbReference type="ARBA" id="ARBA00022475"/>
    </source>
</evidence>
<dbReference type="Pfam" id="PF00375">
    <property type="entry name" value="SDF"/>
    <property type="match status" value="1"/>
</dbReference>
<dbReference type="PRINTS" id="PR00173">
    <property type="entry name" value="EDTRNSPORT"/>
</dbReference>
<evidence type="ECO:0000256" key="2">
    <source>
        <dbReference type="ARBA" id="ARBA00006148"/>
    </source>
</evidence>
<keyword evidence="5 9" id="KW-0812">Transmembrane</keyword>
<dbReference type="FunFam" id="1.10.3860.10:FF:000001">
    <property type="entry name" value="C4-dicarboxylate transport protein"/>
    <property type="match status" value="1"/>
</dbReference>
<feature type="transmembrane region" description="Helical" evidence="9">
    <location>
        <begin position="236"/>
        <end position="259"/>
    </location>
</feature>
<comment type="caution">
    <text evidence="9">Lacks conserved residue(s) required for the propagation of feature annotation.</text>
</comment>
<feature type="transmembrane region" description="Helical" evidence="9">
    <location>
        <begin position="167"/>
        <end position="185"/>
    </location>
</feature>
<comment type="similarity">
    <text evidence="2 9">Belongs to the dicarboxylate/amino acid:cation symporter (DAACS) (TC 2.A.23) family.</text>
</comment>
<keyword evidence="4 9" id="KW-1003">Cell membrane</keyword>
<sequence length="452" mass="47952">MAHTLADRPAARDVSPAHRTPWYKVLYVQVLIAIVLGILVGHFWPKTGAALKPLGDAFISLIKMMIAPVIFCTVVHGIASMSDLKKVGRVGAKALLYFEVVSTVALAVGLLVGEIVRPGAGFNIDPATLDTKAVASYVSRAKDEGVVAHLMAIIPNSFFDAFAKGDLLQVLLIAILSGFAVSQMGQTGERITHAIDTAGKMFFRIIGMIVRVAPIGAFGAMAFTIGAYGLGSLWNLLALVATFYATALLFVLVVLGVIARLAGFSILRFIAYIKDELLIVLGTSSSETVLPHMIQKMQRLGASPSVVGLVIPTGYSFNLDGTNIYMTLATLFLAQATNIHLTFGQEMTILVIAMLTSKGASGVTGAGFVTLAATLQIVPDIPIASLAILVGIDKFMSECRALTNLIGNGVATVVVSRWEGELDPVKLRQVMAHPLEIGEAMEREPIPARPAA</sequence>
<dbReference type="NCBIfam" id="NF009587">
    <property type="entry name" value="PRK13027.1"/>
    <property type="match status" value="1"/>
</dbReference>
<dbReference type="PROSITE" id="PS00713">
    <property type="entry name" value="NA_DICARBOXYL_SYMP_1"/>
    <property type="match status" value="1"/>
</dbReference>
<comment type="subcellular location">
    <subcellularLocation>
        <location evidence="1">Cell inner membrane</location>
        <topology evidence="1">Multi-pass membrane protein</topology>
    </subcellularLocation>
    <subcellularLocation>
        <location evidence="9">Cell membrane</location>
        <topology evidence="9">Multi-pass membrane protein</topology>
    </subcellularLocation>
</comment>
<dbReference type="NCBIfam" id="NF002461">
    <property type="entry name" value="PRK01663.1"/>
    <property type="match status" value="1"/>
</dbReference>
<dbReference type="Gene3D" id="1.10.3860.10">
    <property type="entry name" value="Sodium:dicarboxylate symporter"/>
    <property type="match status" value="1"/>
</dbReference>
<keyword evidence="8 9" id="KW-0472">Membrane</keyword>
<evidence type="ECO:0000256" key="3">
    <source>
        <dbReference type="ARBA" id="ARBA00022448"/>
    </source>
</evidence>
<dbReference type="GO" id="GO:0015141">
    <property type="term" value="F:succinate transmembrane transporter activity"/>
    <property type="evidence" value="ECO:0007669"/>
    <property type="project" value="TreeGrafter"/>
</dbReference>
<dbReference type="AlphaFoldDB" id="A0AAU7JHP5"/>
<reference evidence="10" key="1">
    <citation type="submission" date="2024-05" db="EMBL/GenBank/DDBJ databases">
        <authorList>
            <person name="Kim S."/>
            <person name="Heo J."/>
            <person name="Choi H."/>
            <person name="Choi Y."/>
            <person name="Kwon S.-W."/>
            <person name="Kim Y."/>
        </authorList>
    </citation>
    <scope>NUCLEOTIDE SEQUENCE</scope>
    <source>
        <strain evidence="10">KACC 23698</strain>
    </source>
</reference>
<dbReference type="InterPro" id="IPR023954">
    <property type="entry name" value="C4_dicarb_transport"/>
</dbReference>
<dbReference type="GO" id="GO:0005886">
    <property type="term" value="C:plasma membrane"/>
    <property type="evidence" value="ECO:0007669"/>
    <property type="project" value="UniProtKB-SubCell"/>
</dbReference>
<dbReference type="PANTHER" id="PTHR42865:SF1">
    <property type="entry name" value="AEROBIC C4-DICARBOXYLATE TRANSPORT PROTEIN"/>
    <property type="match status" value="1"/>
</dbReference>
<organism evidence="10">
    <name type="scientific">Alsobacter sp. KACC 23698</name>
    <dbReference type="NCBI Taxonomy" id="3149229"/>
    <lineage>
        <taxon>Bacteria</taxon>
        <taxon>Pseudomonadati</taxon>
        <taxon>Pseudomonadota</taxon>
        <taxon>Alphaproteobacteria</taxon>
        <taxon>Hyphomicrobiales</taxon>
        <taxon>Alsobacteraceae</taxon>
        <taxon>Alsobacter</taxon>
    </lineage>
</organism>
<dbReference type="PROSITE" id="PS00714">
    <property type="entry name" value="NA_DICARBOXYL_SYMP_2"/>
    <property type="match status" value="1"/>
</dbReference>
<feature type="transmembrane region" description="Helical" evidence="9">
    <location>
        <begin position="205"/>
        <end position="230"/>
    </location>
</feature>
<keyword evidence="3 9" id="KW-0813">Transport</keyword>
<dbReference type="GO" id="GO:0015138">
    <property type="term" value="F:fumarate transmembrane transporter activity"/>
    <property type="evidence" value="ECO:0007669"/>
    <property type="project" value="TreeGrafter"/>
</dbReference>